<feature type="compositionally biased region" description="Polar residues" evidence="1">
    <location>
        <begin position="140"/>
        <end position="161"/>
    </location>
</feature>
<protein>
    <submittedName>
        <fullName evidence="2">Uncharacterized protein</fullName>
    </submittedName>
</protein>
<dbReference type="EMBL" id="AMZH03011866">
    <property type="protein sequence ID" value="RRT52088.1"/>
    <property type="molecule type" value="Genomic_DNA"/>
</dbReference>
<dbReference type="AlphaFoldDB" id="A0A426YK36"/>
<organism evidence="2 3">
    <name type="scientific">Ensete ventricosum</name>
    <name type="common">Abyssinian banana</name>
    <name type="synonym">Musa ensete</name>
    <dbReference type="NCBI Taxonomy" id="4639"/>
    <lineage>
        <taxon>Eukaryota</taxon>
        <taxon>Viridiplantae</taxon>
        <taxon>Streptophyta</taxon>
        <taxon>Embryophyta</taxon>
        <taxon>Tracheophyta</taxon>
        <taxon>Spermatophyta</taxon>
        <taxon>Magnoliopsida</taxon>
        <taxon>Liliopsida</taxon>
        <taxon>Zingiberales</taxon>
        <taxon>Musaceae</taxon>
        <taxon>Ensete</taxon>
    </lineage>
</organism>
<feature type="compositionally biased region" description="Polar residues" evidence="1">
    <location>
        <begin position="1"/>
        <end position="15"/>
    </location>
</feature>
<gene>
    <name evidence="2" type="ORF">B296_00050685</name>
</gene>
<feature type="region of interest" description="Disordered" evidence="1">
    <location>
        <begin position="130"/>
        <end position="161"/>
    </location>
</feature>
<comment type="caution">
    <text evidence="2">The sequence shown here is derived from an EMBL/GenBank/DDBJ whole genome shotgun (WGS) entry which is preliminary data.</text>
</comment>
<evidence type="ECO:0000256" key="1">
    <source>
        <dbReference type="SAM" id="MobiDB-lite"/>
    </source>
</evidence>
<name>A0A426YK36_ENSVE</name>
<feature type="compositionally biased region" description="Low complexity" evidence="1">
    <location>
        <begin position="244"/>
        <end position="258"/>
    </location>
</feature>
<feature type="region of interest" description="Disordered" evidence="1">
    <location>
        <begin position="42"/>
        <end position="104"/>
    </location>
</feature>
<sequence>MRSHSCSKITVNGSMEVQKPNHKEEPHLSGVYIRSLVKQLSSSRSRASTDPSSAKEGVEGGVFQDLGSYGEHLHGAQQQQQQLPRSRPPKKQVRRRLHTTRPYQERLFNMAEARREIVAALRLHRAAIKQANEHQQQQQNSAPASNFNLSAPPSKETSNELMGSVRNTTNHLPNYNFANYLHGTPFPPITFPSSFPWTCPSITPMSISDNLNFPLPDQPLGLNLNLQSFKDINISLHHNHRNQPPIESSQASSSSCSYSPPNAMLGIELPAVSSNSKRASQVRLDPASMPLHLAMDDEEMAEIHSIGEQHDMEWNDKVNLATTAWWSKFLKSMEGGLEERQGGVGADRRHVFDEFLDIPSWLNDGVQGNTKETSSSQQDLEDNFQVEDYLQDTSQASSLDIGEIGYW</sequence>
<reference evidence="2 3" key="1">
    <citation type="journal article" date="2014" name="Agronomy (Basel)">
        <title>A Draft Genome Sequence for Ensete ventricosum, the Drought-Tolerant Tree Against Hunger.</title>
        <authorList>
            <person name="Harrison J."/>
            <person name="Moore K.A."/>
            <person name="Paszkiewicz K."/>
            <person name="Jones T."/>
            <person name="Grant M."/>
            <person name="Ambacheew D."/>
            <person name="Muzemil S."/>
            <person name="Studholme D.J."/>
        </authorList>
    </citation>
    <scope>NUCLEOTIDE SEQUENCE [LARGE SCALE GENOMIC DNA]</scope>
</reference>
<evidence type="ECO:0000313" key="3">
    <source>
        <dbReference type="Proteomes" id="UP000287651"/>
    </source>
</evidence>
<proteinExistence type="predicted"/>
<feature type="compositionally biased region" description="Basic residues" evidence="1">
    <location>
        <begin position="87"/>
        <end position="99"/>
    </location>
</feature>
<dbReference type="PANTHER" id="PTHR37256:SF1">
    <property type="entry name" value="MYB-LIKE PROTEIN A"/>
    <property type="match status" value="1"/>
</dbReference>
<feature type="region of interest" description="Disordered" evidence="1">
    <location>
        <begin position="238"/>
        <end position="258"/>
    </location>
</feature>
<accession>A0A426YK36</accession>
<evidence type="ECO:0000313" key="2">
    <source>
        <dbReference type="EMBL" id="RRT52088.1"/>
    </source>
</evidence>
<feature type="region of interest" description="Disordered" evidence="1">
    <location>
        <begin position="1"/>
        <end position="28"/>
    </location>
</feature>
<dbReference type="Proteomes" id="UP000287651">
    <property type="component" value="Unassembled WGS sequence"/>
</dbReference>
<dbReference type="PANTHER" id="PTHR37256">
    <property type="entry name" value="E1A-BINDING PROTEIN P400-LIKE"/>
    <property type="match status" value="1"/>
</dbReference>
<feature type="compositionally biased region" description="Low complexity" evidence="1">
    <location>
        <begin position="42"/>
        <end position="54"/>
    </location>
</feature>